<feature type="chain" id="PRO_5043173844" description="Phytocyanin domain-containing protein" evidence="2">
    <location>
        <begin position="29"/>
        <end position="209"/>
    </location>
</feature>
<dbReference type="Gramene" id="TraesSTA3A03G01487740.1">
    <property type="protein sequence ID" value="TraesSTA3A03G01487740.1"/>
    <property type="gene ID" value="TraesSTA3A03G01487740"/>
</dbReference>
<dbReference type="SMR" id="A0A3B6ETI8"/>
<dbReference type="InterPro" id="IPR008972">
    <property type="entry name" value="Cupredoxin"/>
</dbReference>
<sequence length="209" mass="21516">MAAAAASLVIRLSALAVVLVVLCPTASAVPLGKRYRVGGPEGWRVPPPQDKEMFYVKWAAPITFFVEDSIEFVYKNDSVIKVSKAGYYHCNETAGIGTGAVPRDGSTLFLLDAPGFAYFASADLGHCNAGERLVINVRAASPPAPASASSPAQAPTAPSSSRPPSSSPFSPAPGPAPSMEYSSAAGGPFVASLARAMAQAVTLVLACFI</sequence>
<feature type="domain" description="Phytocyanin" evidence="3">
    <location>
        <begin position="33"/>
        <end position="139"/>
    </location>
</feature>
<evidence type="ECO:0000256" key="2">
    <source>
        <dbReference type="SAM" id="SignalP"/>
    </source>
</evidence>
<dbReference type="Gramene" id="TraesMAC3A03G01494220.1">
    <property type="protein sequence ID" value="TraesMAC3A03G01494220.1"/>
    <property type="gene ID" value="TraesMAC3A03G01494220"/>
</dbReference>
<dbReference type="OrthoDB" id="1933543at2759"/>
<name>A0A3B6ETI8_WHEAT</name>
<dbReference type="GeneID" id="123059192"/>
<reference evidence="4" key="2">
    <citation type="submission" date="2018-10" db="UniProtKB">
        <authorList>
            <consortium name="EnsemblPlants"/>
        </authorList>
    </citation>
    <scope>IDENTIFICATION</scope>
</reference>
<dbReference type="Gramene" id="TraesJAG3A03G01504440.1">
    <property type="protein sequence ID" value="TraesJAG3A03G01504440.1"/>
    <property type="gene ID" value="TraesJAG3A03G01504440"/>
</dbReference>
<feature type="signal peptide" evidence="2">
    <location>
        <begin position="1"/>
        <end position="28"/>
    </location>
</feature>
<dbReference type="PROSITE" id="PS51485">
    <property type="entry name" value="PHYTOCYANIN"/>
    <property type="match status" value="1"/>
</dbReference>
<dbReference type="Gramene" id="TraesNOR3A03G01517370.1">
    <property type="protein sequence ID" value="TraesNOR3A03G01517370.1"/>
    <property type="gene ID" value="TraesNOR3A03G01517370"/>
</dbReference>
<dbReference type="Gramene" id="TraesJUL3A03G01508430.1">
    <property type="protein sequence ID" value="TraesJUL3A03G01508430.1"/>
    <property type="gene ID" value="TraesJUL3A03G01508430"/>
</dbReference>
<dbReference type="Gramene" id="TraesCS3A03G1063000.1">
    <property type="protein sequence ID" value="TraesCS3A03G1063000.1.CDS"/>
    <property type="gene ID" value="TraesCS3A03G1063000"/>
</dbReference>
<keyword evidence="2" id="KW-0732">Signal</keyword>
<dbReference type="Gramene" id="TraesCAD_scaffold_166773_01G000100.1">
    <property type="protein sequence ID" value="TraesCAD_scaffold_166773_01G000100.1"/>
    <property type="gene ID" value="TraesCAD_scaffold_166773_01G000100"/>
</dbReference>
<dbReference type="PANTHER" id="PTHR33021">
    <property type="entry name" value="BLUE COPPER PROTEIN"/>
    <property type="match status" value="1"/>
</dbReference>
<gene>
    <name evidence="4" type="primary">LOC123059192</name>
</gene>
<dbReference type="GO" id="GO:0009055">
    <property type="term" value="F:electron transfer activity"/>
    <property type="evidence" value="ECO:0007669"/>
    <property type="project" value="InterPro"/>
</dbReference>
<dbReference type="InterPro" id="IPR003245">
    <property type="entry name" value="Phytocyanin_dom"/>
</dbReference>
<evidence type="ECO:0000313" key="4">
    <source>
        <dbReference type="EnsemblPlants" id="TraesCS3A02G457600.1"/>
    </source>
</evidence>
<dbReference type="Gramene" id="TraesSYM3A03G01519000.1">
    <property type="protein sequence ID" value="TraesSYM3A03G01519000.1"/>
    <property type="gene ID" value="TraesSYM3A03G01519000"/>
</dbReference>
<dbReference type="Gramene" id="TraesARI3A03G01517460.1">
    <property type="protein sequence ID" value="TraesARI3A03G01517460.1"/>
    <property type="gene ID" value="TraesARI3A03G01517460"/>
</dbReference>
<feature type="region of interest" description="Disordered" evidence="1">
    <location>
        <begin position="144"/>
        <end position="177"/>
    </location>
</feature>
<proteinExistence type="predicted"/>
<keyword evidence="5" id="KW-1185">Reference proteome</keyword>
<dbReference type="Gramene" id="TraesPARA_EIv1.0_0872210.1">
    <property type="protein sequence ID" value="TraesPARA_EIv1.0_0872210.1.CDS"/>
    <property type="gene ID" value="TraesPARA_EIv1.0_0872210"/>
</dbReference>
<dbReference type="Gramene" id="TraesWEE_scaffold_166056_01G000100.1">
    <property type="protein sequence ID" value="TraesWEE_scaffold_166056_01G000100.1"/>
    <property type="gene ID" value="TraesWEE_scaffold_166056_01G000100"/>
</dbReference>
<dbReference type="SUPFAM" id="SSF49503">
    <property type="entry name" value="Cupredoxins"/>
    <property type="match status" value="1"/>
</dbReference>
<dbReference type="Gramene" id="TraesLAC3A03G01439990.1">
    <property type="protein sequence ID" value="TraesLAC3A03G01439990.1"/>
    <property type="gene ID" value="TraesLAC3A03G01439990"/>
</dbReference>
<protein>
    <recommendedName>
        <fullName evidence="3">Phytocyanin domain-containing protein</fullName>
    </recommendedName>
</protein>
<dbReference type="Gramene" id="TraesRN3A0101085800.1">
    <property type="protein sequence ID" value="TraesRN3A0101085800.1"/>
    <property type="gene ID" value="TraesRN3A0101085800"/>
</dbReference>
<reference evidence="4" key="1">
    <citation type="submission" date="2018-08" db="EMBL/GenBank/DDBJ databases">
        <authorList>
            <person name="Rossello M."/>
        </authorList>
    </citation>
    <scope>NUCLEOTIDE SEQUENCE [LARGE SCALE GENOMIC DNA]</scope>
    <source>
        <strain evidence="4">cv. Chinese Spring</strain>
    </source>
</reference>
<dbReference type="Gramene" id="TraesROB_scaffold_156861_01G000100.1">
    <property type="protein sequence ID" value="TraesROB_scaffold_156861_01G000100.1"/>
    <property type="gene ID" value="TraesROB_scaffold_156861_01G000100"/>
</dbReference>
<evidence type="ECO:0000313" key="5">
    <source>
        <dbReference type="Proteomes" id="UP000019116"/>
    </source>
</evidence>
<dbReference type="GO" id="GO:0005886">
    <property type="term" value="C:plasma membrane"/>
    <property type="evidence" value="ECO:0000318"/>
    <property type="project" value="GO_Central"/>
</dbReference>
<dbReference type="Pfam" id="PF02298">
    <property type="entry name" value="Cu_bind_like"/>
    <property type="match status" value="1"/>
</dbReference>
<dbReference type="OMA" id="DKFGYYH"/>
<evidence type="ECO:0000259" key="3">
    <source>
        <dbReference type="PROSITE" id="PS51485"/>
    </source>
</evidence>
<dbReference type="Gramene" id="TraesLDM3A03G01496210.1">
    <property type="protein sequence ID" value="TraesLDM3A03G01496210.1"/>
    <property type="gene ID" value="TraesLDM3A03G01496210"/>
</dbReference>
<dbReference type="EnsemblPlants" id="TraesCS3A02G457600.1">
    <property type="protein sequence ID" value="TraesCS3A02G457600.1"/>
    <property type="gene ID" value="TraesCS3A02G457600"/>
</dbReference>
<organism evidence="4">
    <name type="scientific">Triticum aestivum</name>
    <name type="common">Wheat</name>
    <dbReference type="NCBI Taxonomy" id="4565"/>
    <lineage>
        <taxon>Eukaryota</taxon>
        <taxon>Viridiplantae</taxon>
        <taxon>Streptophyta</taxon>
        <taxon>Embryophyta</taxon>
        <taxon>Tracheophyta</taxon>
        <taxon>Spermatophyta</taxon>
        <taxon>Magnoliopsida</taxon>
        <taxon>Liliopsida</taxon>
        <taxon>Poales</taxon>
        <taxon>Poaceae</taxon>
        <taxon>BOP clade</taxon>
        <taxon>Pooideae</taxon>
        <taxon>Triticodae</taxon>
        <taxon>Triticeae</taxon>
        <taxon>Triticinae</taxon>
        <taxon>Triticum</taxon>
    </lineage>
</organism>
<dbReference type="AlphaFoldDB" id="A0A3B6ETI8"/>
<dbReference type="Gene3D" id="2.60.40.420">
    <property type="entry name" value="Cupredoxins - blue copper proteins"/>
    <property type="match status" value="1"/>
</dbReference>
<evidence type="ECO:0000256" key="1">
    <source>
        <dbReference type="SAM" id="MobiDB-lite"/>
    </source>
</evidence>
<dbReference type="Proteomes" id="UP000019116">
    <property type="component" value="Chromosome 3A"/>
</dbReference>
<dbReference type="RefSeq" id="XP_044337750.1">
    <property type="nucleotide sequence ID" value="XM_044481815.1"/>
</dbReference>
<accession>A0A3B6ETI8</accession>
<dbReference type="PANTHER" id="PTHR33021:SF511">
    <property type="entry name" value="PHYTOCYANIN DOMAIN-CONTAINING PROTEIN"/>
    <property type="match status" value="1"/>
</dbReference>
<dbReference type="InterPro" id="IPR039391">
    <property type="entry name" value="Phytocyanin-like"/>
</dbReference>
<dbReference type="STRING" id="4565.A0A3B6ETI8"/>
<dbReference type="Gramene" id="TraesCS3A02G457600.1">
    <property type="protein sequence ID" value="TraesCS3A02G457600.1"/>
    <property type="gene ID" value="TraesCS3A02G457600"/>
</dbReference>
<feature type="compositionally biased region" description="Low complexity" evidence="1">
    <location>
        <begin position="146"/>
        <end position="169"/>
    </location>
</feature>
<dbReference type="Gramene" id="TraesCLE_scaffold_141925_01G000100.1">
    <property type="protein sequence ID" value="TraesCLE_scaffold_141925_01G000100.1"/>
    <property type="gene ID" value="TraesCLE_scaffold_141925_01G000100"/>
</dbReference>